<dbReference type="eggNOG" id="ENOG50328NW">
    <property type="taxonomic scope" value="Bacteria"/>
</dbReference>
<evidence type="ECO:0000313" key="1">
    <source>
        <dbReference type="EMBL" id="AGF54555.1"/>
    </source>
</evidence>
<gene>
    <name evidence="1" type="ORF">Cspa_c07780</name>
</gene>
<evidence type="ECO:0000313" key="2">
    <source>
        <dbReference type="Proteomes" id="UP000011728"/>
    </source>
</evidence>
<name>M1LNY5_9CLOT</name>
<organism evidence="1 2">
    <name type="scientific">Clostridium saccharoperbutylacetonicum N1-4(HMT)</name>
    <dbReference type="NCBI Taxonomy" id="931276"/>
    <lineage>
        <taxon>Bacteria</taxon>
        <taxon>Bacillati</taxon>
        <taxon>Bacillota</taxon>
        <taxon>Clostridia</taxon>
        <taxon>Eubacteriales</taxon>
        <taxon>Clostridiaceae</taxon>
        <taxon>Clostridium</taxon>
    </lineage>
</organism>
<proteinExistence type="predicted"/>
<dbReference type="EMBL" id="CP004121">
    <property type="protein sequence ID" value="AGF54555.1"/>
    <property type="molecule type" value="Genomic_DNA"/>
</dbReference>
<reference evidence="1 2" key="1">
    <citation type="submission" date="2013-02" db="EMBL/GenBank/DDBJ databases">
        <title>Genome sequence of Clostridium saccharoperbutylacetonicum N1-4(HMT).</title>
        <authorList>
            <person name="Poehlein A."/>
            <person name="Daniel R."/>
        </authorList>
    </citation>
    <scope>NUCLEOTIDE SEQUENCE [LARGE SCALE GENOMIC DNA]</scope>
    <source>
        <strain evidence="2">N1-4(HMT)</strain>
    </source>
</reference>
<dbReference type="AlphaFoldDB" id="M1LNY5"/>
<dbReference type="PATRIC" id="fig|931276.5.peg.732"/>
<dbReference type="KEGG" id="csr:Cspa_c07780"/>
<protein>
    <submittedName>
        <fullName evidence="1">Uncharacterized protein</fullName>
    </submittedName>
</protein>
<dbReference type="Proteomes" id="UP000011728">
    <property type="component" value="Chromosome"/>
</dbReference>
<sequence>MYLENKFSKEQIIASKQFTINQKDILNALLEDREYSIDEVREIINNFNNKEAK</sequence>
<keyword evidence="2" id="KW-1185">Reference proteome</keyword>
<accession>M1LNY5</accession>
<dbReference type="HOGENOM" id="CLU_196664_4_1_9"/>